<protein>
    <submittedName>
        <fullName evidence="1">Cobalt chelatase</fullName>
    </submittedName>
</protein>
<dbReference type="SUPFAM" id="SSF53800">
    <property type="entry name" value="Chelatase"/>
    <property type="match status" value="1"/>
</dbReference>
<name>A9D3E0_9GAMM</name>
<dbReference type="GO" id="GO:0016852">
    <property type="term" value="F:sirohydrochlorin cobaltochelatase activity"/>
    <property type="evidence" value="ECO:0007669"/>
    <property type="project" value="InterPro"/>
</dbReference>
<dbReference type="Pfam" id="PF06180">
    <property type="entry name" value="CbiK"/>
    <property type="match status" value="1"/>
</dbReference>
<organism evidence="1 2">
    <name type="scientific">Shewanella benthica KT99</name>
    <dbReference type="NCBI Taxonomy" id="314608"/>
    <lineage>
        <taxon>Bacteria</taxon>
        <taxon>Pseudomonadati</taxon>
        <taxon>Pseudomonadota</taxon>
        <taxon>Gammaproteobacteria</taxon>
        <taxon>Alteromonadales</taxon>
        <taxon>Shewanellaceae</taxon>
        <taxon>Shewanella</taxon>
    </lineage>
</organism>
<dbReference type="RefSeq" id="WP_005497827.1">
    <property type="nucleotide sequence ID" value="NZ_ABIC01000008.1"/>
</dbReference>
<dbReference type="InterPro" id="IPR010388">
    <property type="entry name" value="Anaerobic_Co-chelatase"/>
</dbReference>
<dbReference type="EMBL" id="ABIC01000008">
    <property type="protein sequence ID" value="EDQ01670.1"/>
    <property type="molecule type" value="Genomic_DNA"/>
</dbReference>
<proteinExistence type="predicted"/>
<dbReference type="Proteomes" id="UP000005839">
    <property type="component" value="Unassembled WGS sequence"/>
</dbReference>
<accession>A9D3E0</accession>
<dbReference type="STRING" id="314608.KT99_16424"/>
<evidence type="ECO:0000313" key="2">
    <source>
        <dbReference type="Proteomes" id="UP000005839"/>
    </source>
</evidence>
<evidence type="ECO:0000313" key="1">
    <source>
        <dbReference type="EMBL" id="EDQ01670.1"/>
    </source>
</evidence>
<sequence>MKRFRHYNKGTAIVLCCFGSVNQQAKYQALQDQFIAQFDCADVFMALSSRSVLKKLDDPSLKTLAEQLASLDRAGYRRICVVSCYLFPTDEHQQVCKTIEGFKAFSLAKIDHTPAVIHQVKNANRILAALNTRYPCGDDEYNLFIYHGAPNLSAPGYSSIWYAESLLNQMSERNLTCSLEGAHPYSLIADTLKRKLGAANKVRIIPLLLVSGNHFQHDVKNIAAELALSTQVEMAEPISGDRFCLIDLAEVQQTLMEQTSQCLIQLGETQI</sequence>
<comment type="caution">
    <text evidence="1">The sequence shown here is derived from an EMBL/GenBank/DDBJ whole genome shotgun (WGS) entry which is preliminary data.</text>
</comment>
<gene>
    <name evidence="1" type="ORF">KT99_16424</name>
</gene>
<dbReference type="Gene3D" id="3.40.50.1400">
    <property type="match status" value="2"/>
</dbReference>
<dbReference type="GO" id="GO:0019251">
    <property type="term" value="P:anaerobic cobalamin biosynthetic process"/>
    <property type="evidence" value="ECO:0007669"/>
    <property type="project" value="InterPro"/>
</dbReference>
<dbReference type="AlphaFoldDB" id="A9D3E0"/>
<keyword evidence="2" id="KW-1185">Reference proteome</keyword>
<reference evidence="1 2" key="1">
    <citation type="submission" date="2007-10" db="EMBL/GenBank/DDBJ databases">
        <authorList>
            <person name="Yayanos A."/>
            <person name="Ferriera S."/>
            <person name="Johnson J."/>
            <person name="Kravitz S."/>
            <person name="Halpern A."/>
            <person name="Remington K."/>
            <person name="Beeson K."/>
            <person name="Tran B."/>
            <person name="Rogers Y.-H."/>
            <person name="Friedman R."/>
            <person name="Venter J.C."/>
        </authorList>
    </citation>
    <scope>NUCLEOTIDE SEQUENCE [LARGE SCALE GENOMIC DNA]</scope>
    <source>
        <strain evidence="1 2">KT99</strain>
    </source>
</reference>